<evidence type="ECO:0000313" key="8">
    <source>
        <dbReference type="EMBL" id="UUI74845.1"/>
    </source>
</evidence>
<feature type="transmembrane region" description="Helical" evidence="6">
    <location>
        <begin position="360"/>
        <end position="384"/>
    </location>
</feature>
<organism evidence="8 9">
    <name type="scientific">Cellulomonas chengniuliangii</name>
    <dbReference type="NCBI Taxonomy" id="2968084"/>
    <lineage>
        <taxon>Bacteria</taxon>
        <taxon>Bacillati</taxon>
        <taxon>Actinomycetota</taxon>
        <taxon>Actinomycetes</taxon>
        <taxon>Micrococcales</taxon>
        <taxon>Cellulomonadaceae</taxon>
        <taxon>Cellulomonas</taxon>
    </lineage>
</organism>
<evidence type="ECO:0000256" key="2">
    <source>
        <dbReference type="ARBA" id="ARBA00022692"/>
    </source>
</evidence>
<dbReference type="InterPro" id="IPR051788">
    <property type="entry name" value="MFS_Transporter"/>
</dbReference>
<dbReference type="EMBL" id="CP101988">
    <property type="protein sequence ID" value="UUI74845.1"/>
    <property type="molecule type" value="Genomic_DNA"/>
</dbReference>
<proteinExistence type="predicted"/>
<dbReference type="Proteomes" id="UP001316189">
    <property type="component" value="Chromosome"/>
</dbReference>
<evidence type="ECO:0000259" key="7">
    <source>
        <dbReference type="PROSITE" id="PS50850"/>
    </source>
</evidence>
<dbReference type="RefSeq" id="WP_227570287.1">
    <property type="nucleotide sequence ID" value="NZ_CP101988.1"/>
</dbReference>
<feature type="transmembrane region" description="Helical" evidence="6">
    <location>
        <begin position="169"/>
        <end position="188"/>
    </location>
</feature>
<evidence type="ECO:0000256" key="3">
    <source>
        <dbReference type="ARBA" id="ARBA00022989"/>
    </source>
</evidence>
<evidence type="ECO:0000256" key="1">
    <source>
        <dbReference type="ARBA" id="ARBA00004651"/>
    </source>
</evidence>
<dbReference type="PANTHER" id="PTHR23514:SF13">
    <property type="entry name" value="INNER MEMBRANE PROTEIN YBJJ"/>
    <property type="match status" value="1"/>
</dbReference>
<dbReference type="InterPro" id="IPR036259">
    <property type="entry name" value="MFS_trans_sf"/>
</dbReference>
<name>A0ABY5L0B5_9CELL</name>
<evidence type="ECO:0000256" key="4">
    <source>
        <dbReference type="ARBA" id="ARBA00023136"/>
    </source>
</evidence>
<comment type="subcellular location">
    <subcellularLocation>
        <location evidence="1">Cell membrane</location>
        <topology evidence="1">Multi-pass membrane protein</topology>
    </subcellularLocation>
</comment>
<keyword evidence="2 6" id="KW-0812">Transmembrane</keyword>
<feature type="transmembrane region" description="Helical" evidence="6">
    <location>
        <begin position="80"/>
        <end position="97"/>
    </location>
</feature>
<dbReference type="Pfam" id="PF07690">
    <property type="entry name" value="MFS_1"/>
    <property type="match status" value="1"/>
</dbReference>
<dbReference type="PROSITE" id="PS50850">
    <property type="entry name" value="MFS"/>
    <property type="match status" value="1"/>
</dbReference>
<feature type="transmembrane region" description="Helical" evidence="6">
    <location>
        <begin position="269"/>
        <end position="288"/>
    </location>
</feature>
<dbReference type="SUPFAM" id="SSF103473">
    <property type="entry name" value="MFS general substrate transporter"/>
    <property type="match status" value="1"/>
</dbReference>
<accession>A0ABY5L0B5</accession>
<protein>
    <submittedName>
        <fullName evidence="8">MFS transporter</fullName>
    </submittedName>
</protein>
<dbReference type="InterPro" id="IPR020846">
    <property type="entry name" value="MFS_dom"/>
</dbReference>
<feature type="domain" description="Major facilitator superfamily (MFS) profile" evidence="7">
    <location>
        <begin position="14"/>
        <end position="413"/>
    </location>
</feature>
<feature type="transmembrane region" description="Helical" evidence="6">
    <location>
        <begin position="325"/>
        <end position="348"/>
    </location>
</feature>
<gene>
    <name evidence="8" type="ORF">NP064_13800</name>
</gene>
<sequence>MSARRTDDPRLRAASLAVFVVFALNGFNFSSWASRLPAVRDALGLSPEQMGALLLVGAIGSLIALPLSGLVVTRLGARRTVLAFALVNAVGLALASVGVAGGVVLVVASGAVVFGVGTGTWDASMNLEGAAVEQRLGHTVMPRYHAGFSIGTAAGAAVAALAAGLGVPVVVHIPVAVLASSIGVALAVRRFLPEREAGVEDAAQRHEATGADPATAVEGPSRARQAFGSWLEPRTLLIGLVVLAAALTEGSANDWVALAVVDGFGTTDAIGALAFGVFVTAMTAMRFLGTSLLDRFGRIATLRMSAVLSLVGLGVFALVPDTLLWLAMAGIVLWGMGAALGFPVGMSAASDDPARAAGRVSVVATIGYSAFLAGPPVLGLLAGAVGYRHALLAIAVPVLVGLCVLHALRPPAEADDGVAGTSMGRGSDQPAAGN</sequence>
<dbReference type="InterPro" id="IPR011701">
    <property type="entry name" value="MFS"/>
</dbReference>
<reference evidence="8 9" key="1">
    <citation type="submission" date="2022-07" db="EMBL/GenBank/DDBJ databases">
        <title>Novel species in genus cellulomonas.</title>
        <authorList>
            <person name="Ye L."/>
        </authorList>
    </citation>
    <scope>NUCLEOTIDE SEQUENCE [LARGE SCALE GENOMIC DNA]</scope>
    <source>
        <strain evidence="9">zg-Y338</strain>
    </source>
</reference>
<feature type="transmembrane region" description="Helical" evidence="6">
    <location>
        <begin position="49"/>
        <end position="73"/>
    </location>
</feature>
<feature type="transmembrane region" description="Helical" evidence="6">
    <location>
        <begin position="144"/>
        <end position="163"/>
    </location>
</feature>
<keyword evidence="3 6" id="KW-1133">Transmembrane helix</keyword>
<evidence type="ECO:0000313" key="9">
    <source>
        <dbReference type="Proteomes" id="UP001316189"/>
    </source>
</evidence>
<feature type="transmembrane region" description="Helical" evidence="6">
    <location>
        <begin position="300"/>
        <end position="319"/>
    </location>
</feature>
<dbReference type="PANTHER" id="PTHR23514">
    <property type="entry name" value="BYPASS OF STOP CODON PROTEIN 6"/>
    <property type="match status" value="1"/>
</dbReference>
<keyword evidence="4 6" id="KW-0472">Membrane</keyword>
<evidence type="ECO:0000256" key="5">
    <source>
        <dbReference type="SAM" id="MobiDB-lite"/>
    </source>
</evidence>
<keyword evidence="9" id="KW-1185">Reference proteome</keyword>
<feature type="transmembrane region" description="Helical" evidence="6">
    <location>
        <begin position="390"/>
        <end position="408"/>
    </location>
</feature>
<dbReference type="Gene3D" id="1.20.1250.20">
    <property type="entry name" value="MFS general substrate transporter like domains"/>
    <property type="match status" value="2"/>
</dbReference>
<dbReference type="CDD" id="cd17393">
    <property type="entry name" value="MFS_MosC_like"/>
    <property type="match status" value="1"/>
</dbReference>
<evidence type="ECO:0000256" key="6">
    <source>
        <dbReference type="SAM" id="Phobius"/>
    </source>
</evidence>
<feature type="transmembrane region" description="Helical" evidence="6">
    <location>
        <begin position="231"/>
        <end position="249"/>
    </location>
</feature>
<feature type="region of interest" description="Disordered" evidence="5">
    <location>
        <begin position="415"/>
        <end position="434"/>
    </location>
</feature>